<dbReference type="EMBL" id="JYDL01000160">
    <property type="protein sequence ID" value="KRX14411.1"/>
    <property type="molecule type" value="Genomic_DNA"/>
</dbReference>
<dbReference type="Proteomes" id="UP000054630">
    <property type="component" value="Unassembled WGS sequence"/>
</dbReference>
<keyword evidence="2" id="KW-1185">Reference proteome</keyword>
<sequence length="108" mass="12486">MINRERTRAAMSSSRGKLRPFIRASLDSVAMKQTSVRSSLRTRRRCVREDVHINHVIVFHMNLLDPLFTHPEDLLQAIRSSLFRCNYPASGQGPECCELNDEKIDLQF</sequence>
<protein>
    <submittedName>
        <fullName evidence="1">Uncharacterized protein</fullName>
    </submittedName>
</protein>
<comment type="caution">
    <text evidence="1">The sequence shown here is derived from an EMBL/GenBank/DDBJ whole genome shotgun (WGS) entry which is preliminary data.</text>
</comment>
<dbReference type="AlphaFoldDB" id="A0A0V0RIU7"/>
<name>A0A0V0RIU7_9BILA</name>
<accession>A0A0V0RIU7</accession>
<reference evidence="1 2" key="1">
    <citation type="submission" date="2015-01" db="EMBL/GenBank/DDBJ databases">
        <title>Evolution of Trichinella species and genotypes.</title>
        <authorList>
            <person name="Korhonen P.K."/>
            <person name="Edoardo P."/>
            <person name="Giuseppe L.R."/>
            <person name="Gasser R.B."/>
        </authorList>
    </citation>
    <scope>NUCLEOTIDE SEQUENCE [LARGE SCALE GENOMIC DNA]</scope>
    <source>
        <strain evidence="1">ISS37</strain>
    </source>
</reference>
<gene>
    <name evidence="1" type="ORF">T07_10518</name>
</gene>
<organism evidence="1 2">
    <name type="scientific">Trichinella nelsoni</name>
    <dbReference type="NCBI Taxonomy" id="6336"/>
    <lineage>
        <taxon>Eukaryota</taxon>
        <taxon>Metazoa</taxon>
        <taxon>Ecdysozoa</taxon>
        <taxon>Nematoda</taxon>
        <taxon>Enoplea</taxon>
        <taxon>Dorylaimia</taxon>
        <taxon>Trichinellida</taxon>
        <taxon>Trichinellidae</taxon>
        <taxon>Trichinella</taxon>
    </lineage>
</organism>
<proteinExistence type="predicted"/>
<evidence type="ECO:0000313" key="1">
    <source>
        <dbReference type="EMBL" id="KRX14411.1"/>
    </source>
</evidence>
<evidence type="ECO:0000313" key="2">
    <source>
        <dbReference type="Proteomes" id="UP000054630"/>
    </source>
</evidence>